<dbReference type="AlphaFoldDB" id="A0A4V0Z486"/>
<gene>
    <name evidence="1" type="ORF">EWM63_26350</name>
</gene>
<reference evidence="1 2" key="1">
    <citation type="submission" date="2019-02" db="EMBL/GenBank/DDBJ databases">
        <title>Draft Genome Sequences of Six Type Strains of the Genus Massilia.</title>
        <authorList>
            <person name="Miess H."/>
            <person name="Frediansyhah A."/>
            <person name="Gross H."/>
        </authorList>
    </citation>
    <scope>NUCLEOTIDE SEQUENCE [LARGE SCALE GENOMIC DNA]</scope>
    <source>
        <strain evidence="1 2">DSM 17473</strain>
    </source>
</reference>
<evidence type="ECO:0000313" key="1">
    <source>
        <dbReference type="EMBL" id="QBE66073.1"/>
    </source>
</evidence>
<dbReference type="EMBL" id="CP035913">
    <property type="protein sequence ID" value="QBE66073.1"/>
    <property type="molecule type" value="Genomic_DNA"/>
</dbReference>
<name>A0A4V0Z486_9BURK</name>
<dbReference type="RefSeq" id="WP_130189182.1">
    <property type="nucleotide sequence ID" value="NZ_CP035913.1"/>
</dbReference>
<sequence>MPAWHRSDESDLPLWVLDLDDELYSVHHRRLCVWPDEFDGCWHWEIQTYENAGVAACGSCATLADAQQAAVVAARRLAAGPAREG</sequence>
<dbReference type="Proteomes" id="UP000290637">
    <property type="component" value="Chromosome"/>
</dbReference>
<protein>
    <submittedName>
        <fullName evidence="1">Uncharacterized protein</fullName>
    </submittedName>
</protein>
<dbReference type="KEGG" id="plue:EWM63_26350"/>
<dbReference type="OrthoDB" id="8759557at2"/>
<accession>A0A4V0Z486</accession>
<keyword evidence="2" id="KW-1185">Reference proteome</keyword>
<evidence type="ECO:0000313" key="2">
    <source>
        <dbReference type="Proteomes" id="UP000290637"/>
    </source>
</evidence>
<proteinExistence type="predicted"/>
<organism evidence="1 2">
    <name type="scientific">Pseudoduganella lutea</name>
    <dbReference type="NCBI Taxonomy" id="321985"/>
    <lineage>
        <taxon>Bacteria</taxon>
        <taxon>Pseudomonadati</taxon>
        <taxon>Pseudomonadota</taxon>
        <taxon>Betaproteobacteria</taxon>
        <taxon>Burkholderiales</taxon>
        <taxon>Oxalobacteraceae</taxon>
        <taxon>Telluria group</taxon>
        <taxon>Pseudoduganella</taxon>
    </lineage>
</organism>